<feature type="signal peptide" evidence="1">
    <location>
        <begin position="1"/>
        <end position="25"/>
    </location>
</feature>
<gene>
    <name evidence="2" type="ORF">BAE27_08745</name>
</gene>
<dbReference type="Proteomes" id="UP000175616">
    <property type="component" value="Unassembled WGS sequence"/>
</dbReference>
<dbReference type="EMBL" id="LZYE01000233">
    <property type="protein sequence ID" value="OFC34854.1"/>
    <property type="molecule type" value="Genomic_DNA"/>
</dbReference>
<evidence type="ECO:0000313" key="3">
    <source>
        <dbReference type="Proteomes" id="UP000175616"/>
    </source>
</evidence>
<dbReference type="RefSeq" id="WP_070113689.1">
    <property type="nucleotide sequence ID" value="NZ_LZYE01000233.1"/>
</dbReference>
<comment type="caution">
    <text evidence="2">The sequence shown here is derived from an EMBL/GenBank/DDBJ whole genome shotgun (WGS) entry which is preliminary data.</text>
</comment>
<proteinExistence type="predicted"/>
<evidence type="ECO:0008006" key="4">
    <source>
        <dbReference type="Google" id="ProtNLM"/>
    </source>
</evidence>
<organism evidence="2 3">
    <name type="scientific">Acidithiobacillus caldus</name>
    <dbReference type="NCBI Taxonomy" id="33059"/>
    <lineage>
        <taxon>Bacteria</taxon>
        <taxon>Pseudomonadati</taxon>
        <taxon>Pseudomonadota</taxon>
        <taxon>Acidithiobacillia</taxon>
        <taxon>Acidithiobacillales</taxon>
        <taxon>Acidithiobacillaceae</taxon>
        <taxon>Acidithiobacillus</taxon>
    </lineage>
</organism>
<feature type="chain" id="PRO_5009209034" description="Adhesin" evidence="1">
    <location>
        <begin position="26"/>
        <end position="444"/>
    </location>
</feature>
<accession>A0A1E7YM20</accession>
<name>A0A1E7YM20_9PROT</name>
<dbReference type="AlphaFoldDB" id="A0A1E7YM20"/>
<evidence type="ECO:0000313" key="2">
    <source>
        <dbReference type="EMBL" id="OFC34854.1"/>
    </source>
</evidence>
<evidence type="ECO:0000256" key="1">
    <source>
        <dbReference type="SAM" id="SignalP"/>
    </source>
</evidence>
<sequence>MNSIRKLSPIAIAVAALVATPMALAGAGVSNSQASYENHQLSVFNSTGNAVLKGNAGRGASGNIGFNIATGSQNQQANAGALSSNTNIDDAAASNANVTAGQAEMLDQAWQVMNGANAVDFIGNALRGASGNIGVNMASGIFNQQGNNMAASYAQYSDYANASIGATQISAFNTNYANGNYGKAVGSSNETGLYGNVLRSASGNVGVNEAAGISNQQSNSLAIATAANNDREGYPIGASAHVNANQIMGLNGTLQGFGGFDYDDSYVNNASGLGSNALRGASGNIGANMASGYSNQQSNNTALSATSNAKNSTTDYADATAGANQLAAGNGTFDSGVQDSSTVNGNAARGASGNIAINVVAGAQNQQENGLAMASIASPNAMGNASAPVQQVAYYNGGETVGSMYNSNVSGNALRGASGNIGLNVATGNGNQQVNTLAIASATK</sequence>
<keyword evidence="1" id="KW-0732">Signal</keyword>
<reference evidence="2 3" key="1">
    <citation type="submission" date="2016-06" db="EMBL/GenBank/DDBJ databases">
        <title>Gene turnover analysis identifies the evolutionary adaptation of the extremophile Acidithiobacillus caldus.</title>
        <authorList>
            <person name="Zhang X."/>
        </authorList>
    </citation>
    <scope>NUCLEOTIDE SEQUENCE [LARGE SCALE GENOMIC DNA]</scope>
    <source>
        <strain evidence="2 3">DX</strain>
    </source>
</reference>
<protein>
    <recommendedName>
        <fullName evidence="4">Adhesin</fullName>
    </recommendedName>
</protein>